<gene>
    <name evidence="1" type="ORF">BD36_01440</name>
</gene>
<proteinExistence type="predicted"/>
<dbReference type="AlphaFoldDB" id="A0A070A158"/>
<dbReference type="Proteomes" id="UP000260363">
    <property type="component" value="Chromosome"/>
</dbReference>
<dbReference type="GeneID" id="1246436"/>
<name>A0A070A158_CHLMR</name>
<dbReference type="KEGG" id="cmg:NC81_01345"/>
<reference evidence="1 2" key="1">
    <citation type="submission" date="2014-02" db="EMBL/GenBank/DDBJ databases">
        <authorList>
            <person name="Chen C."/>
            <person name="Conrad T.A."/>
            <person name="Zhou Z."/>
            <person name="Lai Z."/>
            <person name="Zhong G."/>
        </authorList>
    </citation>
    <scope>NUCLEOTIDE SEQUENCE [LARGE SCALE GENOMIC DNA]</scope>
    <source>
        <strain evidence="1 2">Nigg3-28</strain>
    </source>
</reference>
<evidence type="ECO:0000313" key="2">
    <source>
        <dbReference type="Proteomes" id="UP000260363"/>
    </source>
</evidence>
<protein>
    <submittedName>
        <fullName evidence="1">Uncharacterized protein</fullName>
    </submittedName>
</protein>
<accession>A0A070A158</accession>
<evidence type="ECO:0000313" key="1">
    <source>
        <dbReference type="EMBL" id="AJR10355.1"/>
    </source>
</evidence>
<dbReference type="EMBL" id="CP007217">
    <property type="protein sequence ID" value="AJR10355.1"/>
    <property type="molecule type" value="Genomic_DNA"/>
</dbReference>
<dbReference type="OMA" id="RDKVGIC"/>
<dbReference type="PATRIC" id="fig|83560.10.peg.272"/>
<dbReference type="KEGG" id="cmx:DNC_01345"/>
<dbReference type="KEGG" id="cmm:NC80_01330"/>
<dbReference type="RefSeq" id="WP_010229982.1">
    <property type="nucleotide sequence ID" value="NZ_CP007217.1"/>
</dbReference>
<organism evidence="1 2">
    <name type="scientific">Chlamydia muridarum</name>
    <dbReference type="NCBI Taxonomy" id="83560"/>
    <lineage>
        <taxon>Bacteria</taxon>
        <taxon>Pseudomonadati</taxon>
        <taxon>Chlamydiota</taxon>
        <taxon>Chlamydiia</taxon>
        <taxon>Chlamydiales</taxon>
        <taxon>Chlamydiaceae</taxon>
        <taxon>Chlamydia/Chlamydophila group</taxon>
        <taxon>Chlamydia</taxon>
    </lineage>
</organism>
<sequence length="196" mass="21732">MVCPLQGCGLLRSEASGSSSEEVNQDPLLDAISYSVRVCLAVAKHTESAKIYHQNRKRCHKVGCWGKVKRFLCCCCCAEKEWVEGKITGLGLWMQEHIRLHGILITGYAVHLSGVCWENMLLAGETLSPGDQRQLNAALENSSITWMRLMLDSSDGKVDGLFSPAMQEDLFAQYREKVGIGNLADAVALRHFCNRT</sequence>